<accession>A0A397VGM9</accession>
<feature type="compositionally biased region" description="Low complexity" evidence="1">
    <location>
        <begin position="1"/>
        <end position="19"/>
    </location>
</feature>
<dbReference type="SUPFAM" id="SSF53098">
    <property type="entry name" value="Ribonuclease H-like"/>
    <property type="match status" value="1"/>
</dbReference>
<comment type="caution">
    <text evidence="2">The sequence shown here is derived from an EMBL/GenBank/DDBJ whole genome shotgun (WGS) entry which is preliminary data.</text>
</comment>
<name>A0A397VGM9_9GLOM</name>
<evidence type="ECO:0000313" key="2">
    <source>
        <dbReference type="EMBL" id="RIB18476.1"/>
    </source>
</evidence>
<dbReference type="InterPro" id="IPR012337">
    <property type="entry name" value="RNaseH-like_sf"/>
</dbReference>
<dbReference type="EMBL" id="QKWP01000536">
    <property type="protein sequence ID" value="RIB18476.1"/>
    <property type="molecule type" value="Genomic_DNA"/>
</dbReference>
<dbReference type="Proteomes" id="UP000266673">
    <property type="component" value="Unassembled WGS sequence"/>
</dbReference>
<gene>
    <name evidence="2" type="ORF">C2G38_2184447</name>
</gene>
<evidence type="ECO:0000256" key="1">
    <source>
        <dbReference type="SAM" id="MobiDB-lite"/>
    </source>
</evidence>
<protein>
    <submittedName>
        <fullName evidence="2">Uncharacterized protein</fullName>
    </submittedName>
</protein>
<proteinExistence type="predicted"/>
<reference evidence="2 3" key="1">
    <citation type="submission" date="2018-06" db="EMBL/GenBank/DDBJ databases">
        <title>Comparative genomics reveals the genomic features of Rhizophagus irregularis, R. cerebriforme, R. diaphanum and Gigaspora rosea, and their symbiotic lifestyle signature.</title>
        <authorList>
            <person name="Morin E."/>
            <person name="San Clemente H."/>
            <person name="Chen E.C.H."/>
            <person name="De La Providencia I."/>
            <person name="Hainaut M."/>
            <person name="Kuo A."/>
            <person name="Kohler A."/>
            <person name="Murat C."/>
            <person name="Tang N."/>
            <person name="Roy S."/>
            <person name="Loubradou J."/>
            <person name="Henrissat B."/>
            <person name="Grigoriev I.V."/>
            <person name="Corradi N."/>
            <person name="Roux C."/>
            <person name="Martin F.M."/>
        </authorList>
    </citation>
    <scope>NUCLEOTIDE SEQUENCE [LARGE SCALE GENOMIC DNA]</scope>
    <source>
        <strain evidence="2 3">DAOM 194757</strain>
    </source>
</reference>
<evidence type="ECO:0000313" key="3">
    <source>
        <dbReference type="Proteomes" id="UP000266673"/>
    </source>
</evidence>
<organism evidence="2 3">
    <name type="scientific">Gigaspora rosea</name>
    <dbReference type="NCBI Taxonomy" id="44941"/>
    <lineage>
        <taxon>Eukaryota</taxon>
        <taxon>Fungi</taxon>
        <taxon>Fungi incertae sedis</taxon>
        <taxon>Mucoromycota</taxon>
        <taxon>Glomeromycotina</taxon>
        <taxon>Glomeromycetes</taxon>
        <taxon>Diversisporales</taxon>
        <taxon>Gigasporaceae</taxon>
        <taxon>Gigaspora</taxon>
    </lineage>
</organism>
<dbReference type="AlphaFoldDB" id="A0A397VGM9"/>
<sequence length="247" mass="28433">MSSEPDSPLPSQSSSDNSDTALPAKKTIHNENKDVLLIELIHEYVPNYFFDSYTWTRRQMIELIAQTINLTTDLWTAKKVLIDCKTRWNSSYLAWKRVLNLDDAIRNSQICKGDNFNKLRLNSEEFNVVNILALFEKITQKVSSAKYSTINLINPYMYLIKRKFVSTDSSAEDSKSSSVKYEELSYNLHVSLLISKISINLINQNEENNTFANMWASGQEIIQAKKDKVSQYINLPKALENDNSLTW</sequence>
<feature type="region of interest" description="Disordered" evidence="1">
    <location>
        <begin position="1"/>
        <end position="24"/>
    </location>
</feature>
<dbReference type="OrthoDB" id="2438156at2759"/>
<keyword evidence="3" id="KW-1185">Reference proteome</keyword>